<evidence type="ECO:0000313" key="4">
    <source>
        <dbReference type="EMBL" id="QDV24393.1"/>
    </source>
</evidence>
<evidence type="ECO:0000256" key="2">
    <source>
        <dbReference type="SAM" id="MobiDB-lite"/>
    </source>
</evidence>
<dbReference type="KEGG" id="ahel:Q31a_27100"/>
<evidence type="ECO:0000259" key="3">
    <source>
        <dbReference type="Pfam" id="PF05065"/>
    </source>
</evidence>
<dbReference type="AlphaFoldDB" id="A0A518G735"/>
<dbReference type="RefSeq" id="WP_145078007.1">
    <property type="nucleotide sequence ID" value="NZ_CP036298.1"/>
</dbReference>
<dbReference type="InterPro" id="IPR024455">
    <property type="entry name" value="Phage_capsid"/>
</dbReference>
<accession>A0A518G735</accession>
<dbReference type="InterPro" id="IPR054612">
    <property type="entry name" value="Phage_capsid-like_C"/>
</dbReference>
<dbReference type="EMBL" id="CP036298">
    <property type="protein sequence ID" value="QDV24393.1"/>
    <property type="molecule type" value="Genomic_DNA"/>
</dbReference>
<evidence type="ECO:0000313" key="5">
    <source>
        <dbReference type="Proteomes" id="UP000318017"/>
    </source>
</evidence>
<proteinExistence type="predicted"/>
<feature type="compositionally biased region" description="Basic and acidic residues" evidence="2">
    <location>
        <begin position="93"/>
        <end position="113"/>
    </location>
</feature>
<comment type="subcellular location">
    <subcellularLocation>
        <location evidence="1">Virion</location>
    </subcellularLocation>
</comment>
<evidence type="ECO:0000256" key="1">
    <source>
        <dbReference type="ARBA" id="ARBA00004328"/>
    </source>
</evidence>
<keyword evidence="5" id="KW-1185">Reference proteome</keyword>
<protein>
    <submittedName>
        <fullName evidence="4">Phage capsid family protein</fullName>
    </submittedName>
</protein>
<dbReference type="Proteomes" id="UP000318017">
    <property type="component" value="Chromosome"/>
</dbReference>
<feature type="region of interest" description="Disordered" evidence="2">
    <location>
        <begin position="60"/>
        <end position="113"/>
    </location>
</feature>
<dbReference type="NCBIfam" id="TIGR01554">
    <property type="entry name" value="major_cap_HK97"/>
    <property type="match status" value="1"/>
</dbReference>
<dbReference type="OrthoDB" id="9806592at2"/>
<organism evidence="4 5">
    <name type="scientific">Aureliella helgolandensis</name>
    <dbReference type="NCBI Taxonomy" id="2527968"/>
    <lineage>
        <taxon>Bacteria</taxon>
        <taxon>Pseudomonadati</taxon>
        <taxon>Planctomycetota</taxon>
        <taxon>Planctomycetia</taxon>
        <taxon>Pirellulales</taxon>
        <taxon>Pirellulaceae</taxon>
        <taxon>Aureliella</taxon>
    </lineage>
</organism>
<feature type="region of interest" description="Disordered" evidence="2">
    <location>
        <begin position="1"/>
        <end position="46"/>
    </location>
</feature>
<reference evidence="4 5" key="1">
    <citation type="submission" date="2019-02" db="EMBL/GenBank/DDBJ databases">
        <title>Deep-cultivation of Planctomycetes and their phenomic and genomic characterization uncovers novel biology.</title>
        <authorList>
            <person name="Wiegand S."/>
            <person name="Jogler M."/>
            <person name="Boedeker C."/>
            <person name="Pinto D."/>
            <person name="Vollmers J."/>
            <person name="Rivas-Marin E."/>
            <person name="Kohn T."/>
            <person name="Peeters S.H."/>
            <person name="Heuer A."/>
            <person name="Rast P."/>
            <person name="Oberbeckmann S."/>
            <person name="Bunk B."/>
            <person name="Jeske O."/>
            <person name="Meyerdierks A."/>
            <person name="Storesund J.E."/>
            <person name="Kallscheuer N."/>
            <person name="Luecker S."/>
            <person name="Lage O.M."/>
            <person name="Pohl T."/>
            <person name="Merkel B.J."/>
            <person name="Hornburger P."/>
            <person name="Mueller R.-W."/>
            <person name="Bruemmer F."/>
            <person name="Labrenz M."/>
            <person name="Spormann A.M."/>
            <person name="Op den Camp H."/>
            <person name="Overmann J."/>
            <person name="Amann R."/>
            <person name="Jetten M.S.M."/>
            <person name="Mascher T."/>
            <person name="Medema M.H."/>
            <person name="Devos D.P."/>
            <person name="Kaster A.-K."/>
            <person name="Ovreas L."/>
            <person name="Rohde M."/>
            <person name="Galperin M.Y."/>
            <person name="Jogler C."/>
        </authorList>
    </citation>
    <scope>NUCLEOTIDE SEQUENCE [LARGE SCALE GENOMIC DNA]</scope>
    <source>
        <strain evidence="4 5">Q31a</strain>
    </source>
</reference>
<feature type="domain" description="Phage capsid-like C-terminal" evidence="3">
    <location>
        <begin position="210"/>
        <end position="482"/>
    </location>
</feature>
<dbReference type="SUPFAM" id="SSF56563">
    <property type="entry name" value="Major capsid protein gp5"/>
    <property type="match status" value="1"/>
</dbReference>
<dbReference type="Pfam" id="PF05065">
    <property type="entry name" value="Phage_capsid"/>
    <property type="match status" value="1"/>
</dbReference>
<name>A0A518G735_9BACT</name>
<sequence length="495" mass="56101">MTKKTLSLEELRTNKKKLGAELRKHITDYNERRKDGKEGWPEETRGAYEAVSQQYDENEKALIEASNDDEMATRMESLREDEETSRRTGNRPGLDDKLPGEERSYGDAGLDRDGASEYAKRQNDKRLAFRSWLAVGMISQNPKILNDEMRAACQRNKFDPMQANIEIPLLSTEQHRAVQLEAYSMTRAQRQAFAHNGEMRALSKYTSAAGAELVPQSFVTMLEMAMLAHGDFLNYVDTLTTQNGEATHWPIVDDTANEGAWVAVESEDTQVIGEPNPTFARLSWDAHELHSKWIKVPMALDEDSLFNMEMILAMVMGERLGRSINRSATTGNGTKQCKGITLDAPTGHTTAAQTAIALDDIIGLEHSVDPAYRDESQYMFHDNILKYLRLLKDLEGRQLWQQSMRDGQPDKLNNKPYAYNQHMANTVAATEITAIFGRLSDYKLRRVKNVRVVRANERFVEKLQIGFLGYIRVDGKLMRPTADAQTAVKKMVQKT</sequence>
<gene>
    <name evidence="4" type="ORF">Q31a_27100</name>
</gene>